<dbReference type="InterPro" id="IPR000073">
    <property type="entry name" value="AB_hydrolase_1"/>
</dbReference>
<dbReference type="PANTHER" id="PTHR43798:SF33">
    <property type="entry name" value="HYDROLASE, PUTATIVE (AFU_ORTHOLOGUE AFUA_2G14860)-RELATED"/>
    <property type="match status" value="1"/>
</dbReference>
<dbReference type="AlphaFoldDB" id="A0A9N8YU98"/>
<evidence type="ECO:0000313" key="2">
    <source>
        <dbReference type="EMBL" id="CAG8449662.1"/>
    </source>
</evidence>
<organism evidence="2 3">
    <name type="scientific">Funneliformis mosseae</name>
    <name type="common">Endomycorrhizal fungus</name>
    <name type="synonym">Glomus mosseae</name>
    <dbReference type="NCBI Taxonomy" id="27381"/>
    <lineage>
        <taxon>Eukaryota</taxon>
        <taxon>Fungi</taxon>
        <taxon>Fungi incertae sedis</taxon>
        <taxon>Mucoromycota</taxon>
        <taxon>Glomeromycotina</taxon>
        <taxon>Glomeromycetes</taxon>
        <taxon>Glomerales</taxon>
        <taxon>Glomeraceae</taxon>
        <taxon>Funneliformis</taxon>
    </lineage>
</organism>
<accession>A0A9N8YU98</accession>
<dbReference type="PRINTS" id="PR00412">
    <property type="entry name" value="EPOXHYDRLASE"/>
</dbReference>
<dbReference type="Pfam" id="PF00561">
    <property type="entry name" value="Abhydrolase_1"/>
    <property type="match status" value="1"/>
</dbReference>
<sequence>MSQSLPKLPSIQRVFLESIASSDPEGRFIEVNGIQTFYKLSIPQKHQQLLQQQQLIPNEPNKPVILLLHHILGNQYTWRLLMQPLADATGCHVIAYDRPTFGFTERPTHWEEGKNPYTQEASVEFVHQLISALGYEEKKISFVGVSAGGSISCRFAIKYPNLVHSLCLLAPSLKPEDQGPPPIGRHILGSAPGRLFLKAALYRYIPLTTLYHDCNSIPDWETVVKPNYRIPLTLPNFYESLSWLMKYFVPLEILPLKSYLARLPILYLSGDDDKYTHVDNHIEIYEEIRSVAPPDAKLEFKILNNCGHLPQDESPEEVFNSIVAFLNRVGI</sequence>
<dbReference type="Proteomes" id="UP000789375">
    <property type="component" value="Unassembled WGS sequence"/>
</dbReference>
<proteinExistence type="predicted"/>
<dbReference type="GO" id="GO:0016020">
    <property type="term" value="C:membrane"/>
    <property type="evidence" value="ECO:0007669"/>
    <property type="project" value="TreeGrafter"/>
</dbReference>
<dbReference type="InterPro" id="IPR000639">
    <property type="entry name" value="Epox_hydrolase-like"/>
</dbReference>
<comment type="caution">
    <text evidence="2">The sequence shown here is derived from an EMBL/GenBank/DDBJ whole genome shotgun (WGS) entry which is preliminary data.</text>
</comment>
<dbReference type="PANTHER" id="PTHR43798">
    <property type="entry name" value="MONOACYLGLYCEROL LIPASE"/>
    <property type="match status" value="1"/>
</dbReference>
<keyword evidence="3" id="KW-1185">Reference proteome</keyword>
<dbReference type="GO" id="GO:0003824">
    <property type="term" value="F:catalytic activity"/>
    <property type="evidence" value="ECO:0007669"/>
    <property type="project" value="InterPro"/>
</dbReference>
<evidence type="ECO:0000259" key="1">
    <source>
        <dbReference type="Pfam" id="PF00561"/>
    </source>
</evidence>
<dbReference type="SUPFAM" id="SSF53474">
    <property type="entry name" value="alpha/beta-Hydrolases"/>
    <property type="match status" value="1"/>
</dbReference>
<evidence type="ECO:0000313" key="3">
    <source>
        <dbReference type="Proteomes" id="UP000789375"/>
    </source>
</evidence>
<name>A0A9N8YU98_FUNMO</name>
<dbReference type="Gene3D" id="3.40.50.1820">
    <property type="entry name" value="alpha/beta hydrolase"/>
    <property type="match status" value="1"/>
</dbReference>
<dbReference type="PRINTS" id="PR00111">
    <property type="entry name" value="ABHYDROLASE"/>
</dbReference>
<dbReference type="InterPro" id="IPR029058">
    <property type="entry name" value="AB_hydrolase_fold"/>
</dbReference>
<dbReference type="InterPro" id="IPR050266">
    <property type="entry name" value="AB_hydrolase_sf"/>
</dbReference>
<reference evidence="2" key="1">
    <citation type="submission" date="2021-06" db="EMBL/GenBank/DDBJ databases">
        <authorList>
            <person name="Kallberg Y."/>
            <person name="Tangrot J."/>
            <person name="Rosling A."/>
        </authorList>
    </citation>
    <scope>NUCLEOTIDE SEQUENCE</scope>
    <source>
        <strain evidence="2">87-6 pot B 2015</strain>
    </source>
</reference>
<dbReference type="EMBL" id="CAJVPP010000163">
    <property type="protein sequence ID" value="CAG8449662.1"/>
    <property type="molecule type" value="Genomic_DNA"/>
</dbReference>
<gene>
    <name evidence="2" type="ORF">FMOSSE_LOCUS1423</name>
</gene>
<feature type="domain" description="AB hydrolase-1" evidence="1">
    <location>
        <begin position="63"/>
        <end position="173"/>
    </location>
</feature>
<protein>
    <submittedName>
        <fullName evidence="2">11710_t:CDS:1</fullName>
    </submittedName>
</protein>